<protein>
    <recommendedName>
        <fullName evidence="3">DUF4829 domain-containing protein</fullName>
    </recommendedName>
</protein>
<dbReference type="Proteomes" id="UP000284177">
    <property type="component" value="Unassembled WGS sequence"/>
</dbReference>
<dbReference type="AlphaFoldDB" id="A0A419T6V7"/>
<comment type="caution">
    <text evidence="1">The sequence shown here is derived from an EMBL/GenBank/DDBJ whole genome shotgun (WGS) entry which is preliminary data.</text>
</comment>
<evidence type="ECO:0008006" key="3">
    <source>
        <dbReference type="Google" id="ProtNLM"/>
    </source>
</evidence>
<organism evidence="1 2">
    <name type="scientific">Thermohalobacter berrensis</name>
    <dbReference type="NCBI Taxonomy" id="99594"/>
    <lineage>
        <taxon>Bacteria</taxon>
        <taxon>Bacillati</taxon>
        <taxon>Bacillota</taxon>
        <taxon>Tissierellia</taxon>
        <taxon>Tissierellales</taxon>
        <taxon>Thermohalobacteraceae</taxon>
        <taxon>Thermohalobacter</taxon>
    </lineage>
</organism>
<dbReference type="RefSeq" id="WP_120167892.1">
    <property type="nucleotide sequence ID" value="NZ_MCIB01000007.1"/>
</dbReference>
<evidence type="ECO:0000313" key="1">
    <source>
        <dbReference type="EMBL" id="RKD33149.1"/>
    </source>
</evidence>
<name>A0A419T6V7_9FIRM</name>
<keyword evidence="2" id="KW-1185">Reference proteome</keyword>
<evidence type="ECO:0000313" key="2">
    <source>
        <dbReference type="Proteomes" id="UP000284177"/>
    </source>
</evidence>
<reference evidence="1 2" key="1">
    <citation type="submission" date="2016-08" db="EMBL/GenBank/DDBJ databases">
        <title>Novel Firmicutes and Novel Genomes.</title>
        <authorList>
            <person name="Poppleton D.I."/>
            <person name="Gribaldo S."/>
        </authorList>
    </citation>
    <scope>NUCLEOTIDE SEQUENCE [LARGE SCALE GENOMIC DNA]</scope>
    <source>
        <strain evidence="1 2">CTT3</strain>
    </source>
</reference>
<accession>A0A419T6V7</accession>
<proteinExistence type="predicted"/>
<gene>
    <name evidence="1" type="ORF">BET03_09525</name>
</gene>
<dbReference type="EMBL" id="MCIB01000007">
    <property type="protein sequence ID" value="RKD33149.1"/>
    <property type="molecule type" value="Genomic_DNA"/>
</dbReference>
<sequence>MKNAKKTSCIPVIICLCLTLIIITLTNNEVIASSEKDNSLIYSKVIEDLLNKRVLIINKALYTNNSQNILNKLKSIETNNILTEDLKFLEKNKDKKTDYPYIHKVKVNKLLNINKSSSKLKVKALTEWKISYLYKDTKEKYYMNIELEKKGKKYFISSIEHMINK</sequence>